<dbReference type="SUPFAM" id="SSF55729">
    <property type="entry name" value="Acyl-CoA N-acyltransferases (Nat)"/>
    <property type="match status" value="1"/>
</dbReference>
<dbReference type="InterPro" id="IPR000182">
    <property type="entry name" value="GNAT_dom"/>
</dbReference>
<dbReference type="CDD" id="cd04301">
    <property type="entry name" value="NAT_SF"/>
    <property type="match status" value="1"/>
</dbReference>
<dbReference type="Pfam" id="PF13508">
    <property type="entry name" value="Acetyltransf_7"/>
    <property type="match status" value="1"/>
</dbReference>
<name>A0A446C7H5_9BURK</name>
<evidence type="ECO:0000256" key="2">
    <source>
        <dbReference type="ARBA" id="ARBA00023315"/>
    </source>
</evidence>
<keyword evidence="1 4" id="KW-0808">Transferase</keyword>
<evidence type="ECO:0000256" key="1">
    <source>
        <dbReference type="ARBA" id="ARBA00022679"/>
    </source>
</evidence>
<dbReference type="EMBL" id="UFQC01000003">
    <property type="protein sequence ID" value="SSW63701.1"/>
    <property type="molecule type" value="Genomic_DNA"/>
</dbReference>
<dbReference type="PANTHER" id="PTHR43800">
    <property type="entry name" value="PEPTIDYL-LYSINE N-ACETYLTRANSFERASE YJAB"/>
    <property type="match status" value="1"/>
</dbReference>
<organism evidence="4 5">
    <name type="scientific">Achromobacter veterisilvae</name>
    <dbReference type="NCBI Taxonomy" id="2069367"/>
    <lineage>
        <taxon>Bacteria</taxon>
        <taxon>Pseudomonadati</taxon>
        <taxon>Pseudomonadota</taxon>
        <taxon>Betaproteobacteria</taxon>
        <taxon>Burkholderiales</taxon>
        <taxon>Alcaligenaceae</taxon>
        <taxon>Achromobacter</taxon>
    </lineage>
</organism>
<accession>A0A446C7H5</accession>
<reference evidence="4 5" key="1">
    <citation type="submission" date="2018-07" db="EMBL/GenBank/DDBJ databases">
        <authorList>
            <person name="Peeters C."/>
        </authorList>
    </citation>
    <scope>NUCLEOTIDE SEQUENCE [LARGE SCALE GENOMIC DNA]</scope>
    <source>
        <strain evidence="4 5">LMG 30378</strain>
    </source>
</reference>
<dbReference type="PROSITE" id="PS51186">
    <property type="entry name" value="GNAT"/>
    <property type="match status" value="1"/>
</dbReference>
<evidence type="ECO:0000313" key="4">
    <source>
        <dbReference type="EMBL" id="SSW63701.1"/>
    </source>
</evidence>
<evidence type="ECO:0000259" key="3">
    <source>
        <dbReference type="PROSITE" id="PS51186"/>
    </source>
</evidence>
<dbReference type="AlphaFoldDB" id="A0A446C7H5"/>
<dbReference type="Gene3D" id="3.40.630.30">
    <property type="match status" value="1"/>
</dbReference>
<dbReference type="NCBIfam" id="NF007807">
    <property type="entry name" value="PRK10514.1"/>
    <property type="match status" value="1"/>
</dbReference>
<evidence type="ECO:0000313" key="5">
    <source>
        <dbReference type="Proteomes" id="UP000289465"/>
    </source>
</evidence>
<dbReference type="Proteomes" id="UP000289465">
    <property type="component" value="Unassembled WGS sequence"/>
</dbReference>
<dbReference type="InterPro" id="IPR016181">
    <property type="entry name" value="Acyl_CoA_acyltransferase"/>
</dbReference>
<dbReference type="GO" id="GO:0016747">
    <property type="term" value="F:acyltransferase activity, transferring groups other than amino-acyl groups"/>
    <property type="evidence" value="ECO:0007669"/>
    <property type="project" value="InterPro"/>
</dbReference>
<dbReference type="PANTHER" id="PTHR43800:SF1">
    <property type="entry name" value="PEPTIDYL-LYSINE N-ACETYLTRANSFERASE YJAB"/>
    <property type="match status" value="1"/>
</dbReference>
<protein>
    <submittedName>
        <fullName evidence="4">Putative N-acetyltransferase YjaB</fullName>
        <ecNumber evidence="4">2.3.1.-</ecNumber>
    </submittedName>
</protein>
<keyword evidence="2 4" id="KW-0012">Acyltransferase</keyword>
<gene>
    <name evidence="4" type="primary">yjaB</name>
    <name evidence="4" type="ORF">AVE30378_00602</name>
</gene>
<dbReference type="EC" id="2.3.1.-" evidence="4"/>
<proteinExistence type="predicted"/>
<sequence length="163" mass="18445">MGDRRGPQRHPPLSINKKMNIRERNHGDDLALVDIWLRSVRATHTFLTEKEIQAMYPQVLNTYLPSVRVWVCEDDAGEVAGFMGLNGNKVEMLFVDANKRGKGAGRRLLNFARSLHGTLLVDVNEQNPQAHGFYKHYGFEDVGRSAYDDSGRPFPIIHMKLAG</sequence>
<feature type="domain" description="N-acetyltransferase" evidence="3">
    <location>
        <begin position="19"/>
        <end position="163"/>
    </location>
</feature>